<evidence type="ECO:0000256" key="2">
    <source>
        <dbReference type="SAM" id="SignalP"/>
    </source>
</evidence>
<proteinExistence type="predicted"/>
<protein>
    <submittedName>
        <fullName evidence="4">DUF4124 domain-containing protein</fullName>
    </submittedName>
</protein>
<feature type="domain" description="DUF4124" evidence="3">
    <location>
        <begin position="9"/>
        <end position="60"/>
    </location>
</feature>
<keyword evidence="5" id="KW-1185">Reference proteome</keyword>
<evidence type="ECO:0000313" key="4">
    <source>
        <dbReference type="EMBL" id="MBC3805876.1"/>
    </source>
</evidence>
<dbReference type="Proteomes" id="UP000648257">
    <property type="component" value="Unassembled WGS sequence"/>
</dbReference>
<organism evidence="4 5">
    <name type="scientific">Undibacterium seohonense</name>
    <dbReference type="NCBI Taxonomy" id="1344950"/>
    <lineage>
        <taxon>Bacteria</taxon>
        <taxon>Pseudomonadati</taxon>
        <taxon>Pseudomonadota</taxon>
        <taxon>Betaproteobacteria</taxon>
        <taxon>Burkholderiales</taxon>
        <taxon>Oxalobacteraceae</taxon>
        <taxon>Undibacterium</taxon>
    </lineage>
</organism>
<dbReference type="InterPro" id="IPR025392">
    <property type="entry name" value="DUF4124"/>
</dbReference>
<accession>A0ABR6X0I1</accession>
<sequence length="147" mass="16610">MKFLVLFWLSLCTTLSFAETYAYKCQDNGRTIFSQHPCKTGTSTAVGIKTTAPTAGEQLAAQHQHAQRLTAIRKLEKVRERDEAKQDAINRRAAVQAAAAKRRCDAQQLQTKWAKEDLKNTQPKGEMKAQQKLKRAQERADFVCKQS</sequence>
<evidence type="ECO:0000256" key="1">
    <source>
        <dbReference type="SAM" id="MobiDB-lite"/>
    </source>
</evidence>
<feature type="region of interest" description="Disordered" evidence="1">
    <location>
        <begin position="115"/>
        <end position="147"/>
    </location>
</feature>
<evidence type="ECO:0000313" key="5">
    <source>
        <dbReference type="Proteomes" id="UP000648257"/>
    </source>
</evidence>
<dbReference type="EMBL" id="JACOFW010000001">
    <property type="protein sequence ID" value="MBC3805876.1"/>
    <property type="molecule type" value="Genomic_DNA"/>
</dbReference>
<keyword evidence="2" id="KW-0732">Signal</keyword>
<dbReference type="Pfam" id="PF13511">
    <property type="entry name" value="DUF4124"/>
    <property type="match status" value="1"/>
</dbReference>
<evidence type="ECO:0000259" key="3">
    <source>
        <dbReference type="Pfam" id="PF13511"/>
    </source>
</evidence>
<gene>
    <name evidence="4" type="ORF">H8K52_00780</name>
</gene>
<feature type="chain" id="PRO_5045635577" evidence="2">
    <location>
        <begin position="19"/>
        <end position="147"/>
    </location>
</feature>
<feature type="signal peptide" evidence="2">
    <location>
        <begin position="1"/>
        <end position="18"/>
    </location>
</feature>
<comment type="caution">
    <text evidence="4">The sequence shown here is derived from an EMBL/GenBank/DDBJ whole genome shotgun (WGS) entry which is preliminary data.</text>
</comment>
<name>A0ABR6X0I1_9BURK</name>
<reference evidence="4 5" key="1">
    <citation type="submission" date="2020-08" db="EMBL/GenBank/DDBJ databases">
        <title>Novel species isolated from subtropical streams in China.</title>
        <authorList>
            <person name="Lu H."/>
        </authorList>
    </citation>
    <scope>NUCLEOTIDE SEQUENCE [LARGE SCALE GENOMIC DNA]</scope>
    <source>
        <strain evidence="4 5">KACC 16656</strain>
    </source>
</reference>
<dbReference type="RefSeq" id="WP_186920608.1">
    <property type="nucleotide sequence ID" value="NZ_JACOFW010000001.1"/>
</dbReference>